<name>A0A9E6ZV37_9FLAO</name>
<keyword evidence="1" id="KW-0472">Membrane</keyword>
<feature type="transmembrane region" description="Helical" evidence="1">
    <location>
        <begin position="12"/>
        <end position="33"/>
    </location>
</feature>
<keyword evidence="3" id="KW-1185">Reference proteome</keyword>
<reference evidence="2" key="1">
    <citation type="submission" date="2022-03" db="EMBL/GenBank/DDBJ databases">
        <title>Description of Abyssus ytuae gen. nov., sp. nov., a novel member of the family Flavobacteriaceae isolated from the sediment of Mariana Trench.</title>
        <authorList>
            <person name="Zhang J."/>
            <person name="Xu X."/>
        </authorList>
    </citation>
    <scope>NUCLEOTIDE SEQUENCE</scope>
    <source>
        <strain evidence="2">MT3330</strain>
    </source>
</reference>
<evidence type="ECO:0000313" key="3">
    <source>
        <dbReference type="Proteomes" id="UP000831290"/>
    </source>
</evidence>
<evidence type="ECO:0000256" key="1">
    <source>
        <dbReference type="SAM" id="Phobius"/>
    </source>
</evidence>
<dbReference type="EMBL" id="CP094358">
    <property type="protein sequence ID" value="UOB17341.1"/>
    <property type="molecule type" value="Genomic_DNA"/>
</dbReference>
<evidence type="ECO:0000313" key="2">
    <source>
        <dbReference type="EMBL" id="UOB17341.1"/>
    </source>
</evidence>
<proteinExistence type="predicted"/>
<accession>A0A9E6ZV37</accession>
<sequence length="173" mass="19346">MENIEPKTGKFALNYGLLLGGITIVFSLMLFMMDMHYERSTATTIVNIAVMIAVICLAIYQFKKSNEGYLSLAQALKVGIGVALVAAVIGIIYMLIFTSLIEPEFWDKSFEMAKAVMAEQNPELTSDQINNAIEMQKKFLWLTYPFILLFNLFAGFVVSLIAGLAMKKSKSEY</sequence>
<dbReference type="Proteomes" id="UP000831290">
    <property type="component" value="Chromosome"/>
</dbReference>
<dbReference type="Pfam" id="PF13858">
    <property type="entry name" value="DUF4199"/>
    <property type="match status" value="1"/>
</dbReference>
<dbReference type="RefSeq" id="WP_255842738.1">
    <property type="nucleotide sequence ID" value="NZ_CP094358.1"/>
</dbReference>
<dbReference type="AlphaFoldDB" id="A0A9E6ZV37"/>
<feature type="transmembrane region" description="Helical" evidence="1">
    <location>
        <begin position="75"/>
        <end position="101"/>
    </location>
</feature>
<dbReference type="InterPro" id="IPR025250">
    <property type="entry name" value="DUF4199"/>
</dbReference>
<dbReference type="KEGG" id="fbm:MQE35_16590"/>
<organism evidence="2 3">
    <name type="scientific">Abyssalbus ytuae</name>
    <dbReference type="NCBI Taxonomy" id="2926907"/>
    <lineage>
        <taxon>Bacteria</taxon>
        <taxon>Pseudomonadati</taxon>
        <taxon>Bacteroidota</taxon>
        <taxon>Flavobacteriia</taxon>
        <taxon>Flavobacteriales</taxon>
        <taxon>Flavobacteriaceae</taxon>
        <taxon>Abyssalbus</taxon>
    </lineage>
</organism>
<dbReference type="Gene3D" id="1.10.1760.20">
    <property type="match status" value="1"/>
</dbReference>
<feature type="transmembrane region" description="Helical" evidence="1">
    <location>
        <begin position="144"/>
        <end position="166"/>
    </location>
</feature>
<keyword evidence="1" id="KW-1133">Transmembrane helix</keyword>
<protein>
    <submittedName>
        <fullName evidence="2">DUF4199 domain-containing protein</fullName>
    </submittedName>
</protein>
<gene>
    <name evidence="2" type="ORF">MQE35_16590</name>
</gene>
<feature type="transmembrane region" description="Helical" evidence="1">
    <location>
        <begin position="45"/>
        <end position="63"/>
    </location>
</feature>
<keyword evidence="1" id="KW-0812">Transmembrane</keyword>